<dbReference type="GO" id="GO:0006355">
    <property type="term" value="P:regulation of DNA-templated transcription"/>
    <property type="evidence" value="ECO:0007669"/>
    <property type="project" value="InterPro"/>
</dbReference>
<dbReference type="InterPro" id="IPR001789">
    <property type="entry name" value="Sig_transdc_resp-reg_receiver"/>
</dbReference>
<dbReference type="SMART" id="SM00448">
    <property type="entry name" value="REC"/>
    <property type="match status" value="1"/>
</dbReference>
<dbReference type="EMBL" id="JABUMX010000001">
    <property type="protein sequence ID" value="NTS29767.1"/>
    <property type="molecule type" value="Genomic_DNA"/>
</dbReference>
<keyword evidence="1 6" id="KW-0597">Phosphoprotein</keyword>
<dbReference type="InterPro" id="IPR016032">
    <property type="entry name" value="Sig_transdc_resp-reg_C-effctor"/>
</dbReference>
<evidence type="ECO:0000259" key="7">
    <source>
        <dbReference type="PROSITE" id="PS50043"/>
    </source>
</evidence>
<proteinExistence type="predicted"/>
<dbReference type="InterPro" id="IPR000792">
    <property type="entry name" value="Tscrpt_reg_LuxR_C"/>
</dbReference>
<organism evidence="9 10">
    <name type="scientific">Phyllobacterium pellucidum</name>
    <dbReference type="NCBI Taxonomy" id="2740464"/>
    <lineage>
        <taxon>Bacteria</taxon>
        <taxon>Pseudomonadati</taxon>
        <taxon>Pseudomonadota</taxon>
        <taxon>Alphaproteobacteria</taxon>
        <taxon>Hyphomicrobiales</taxon>
        <taxon>Phyllobacteriaceae</taxon>
        <taxon>Phyllobacterium</taxon>
    </lineage>
</organism>
<dbReference type="PRINTS" id="PR00038">
    <property type="entry name" value="HTHLUXR"/>
</dbReference>
<dbReference type="CDD" id="cd06170">
    <property type="entry name" value="LuxR_C_like"/>
    <property type="match status" value="1"/>
</dbReference>
<dbReference type="SUPFAM" id="SSF52172">
    <property type="entry name" value="CheY-like"/>
    <property type="match status" value="1"/>
</dbReference>
<dbReference type="FunFam" id="3.40.50.2300:FF:000018">
    <property type="entry name" value="DNA-binding transcriptional regulator NtrC"/>
    <property type="match status" value="1"/>
</dbReference>
<comment type="caution">
    <text evidence="9">The sequence shown here is derived from an EMBL/GenBank/DDBJ whole genome shotgun (WGS) entry which is preliminary data.</text>
</comment>
<dbReference type="CDD" id="cd17537">
    <property type="entry name" value="REC_FixJ"/>
    <property type="match status" value="1"/>
</dbReference>
<evidence type="ECO:0000256" key="3">
    <source>
        <dbReference type="ARBA" id="ARBA00023015"/>
    </source>
</evidence>
<name>A0A849VP04_9HYPH</name>
<dbReference type="SUPFAM" id="SSF46894">
    <property type="entry name" value="C-terminal effector domain of the bipartite response regulators"/>
    <property type="match status" value="1"/>
</dbReference>
<accession>A0A849VP04</accession>
<keyword evidence="4" id="KW-0238">DNA-binding</keyword>
<dbReference type="Proteomes" id="UP000550508">
    <property type="component" value="Unassembled WGS sequence"/>
</dbReference>
<dbReference type="Gene3D" id="3.40.50.2300">
    <property type="match status" value="1"/>
</dbReference>
<dbReference type="GO" id="GO:0000160">
    <property type="term" value="P:phosphorelay signal transduction system"/>
    <property type="evidence" value="ECO:0007669"/>
    <property type="project" value="UniProtKB-KW"/>
</dbReference>
<dbReference type="PROSITE" id="PS50043">
    <property type="entry name" value="HTH_LUXR_2"/>
    <property type="match status" value="1"/>
</dbReference>
<dbReference type="GO" id="GO:0003677">
    <property type="term" value="F:DNA binding"/>
    <property type="evidence" value="ECO:0007669"/>
    <property type="project" value="UniProtKB-KW"/>
</dbReference>
<keyword evidence="2" id="KW-0902">Two-component regulatory system</keyword>
<evidence type="ECO:0000259" key="8">
    <source>
        <dbReference type="PROSITE" id="PS50110"/>
    </source>
</evidence>
<dbReference type="InterPro" id="IPR011006">
    <property type="entry name" value="CheY-like_superfamily"/>
</dbReference>
<evidence type="ECO:0000313" key="9">
    <source>
        <dbReference type="EMBL" id="NTS29767.1"/>
    </source>
</evidence>
<reference evidence="9 10" key="1">
    <citation type="submission" date="2020-05" db="EMBL/GenBank/DDBJ databases">
        <authorList>
            <person name="Kim M.K."/>
        </authorList>
    </citation>
    <scope>NUCLEOTIDE SEQUENCE [LARGE SCALE GENOMIC DNA]</scope>
    <source>
        <strain evidence="9 10">BT25</strain>
    </source>
</reference>
<feature type="domain" description="HTH luxR-type" evidence="7">
    <location>
        <begin position="137"/>
        <end position="202"/>
    </location>
</feature>
<keyword evidence="5" id="KW-0804">Transcription</keyword>
<evidence type="ECO:0000256" key="6">
    <source>
        <dbReference type="PROSITE-ProRule" id="PRU00169"/>
    </source>
</evidence>
<dbReference type="AlphaFoldDB" id="A0A849VP04"/>
<feature type="modified residue" description="4-aspartylphosphate" evidence="6">
    <location>
        <position position="56"/>
    </location>
</feature>
<feature type="domain" description="Response regulatory" evidence="8">
    <location>
        <begin position="7"/>
        <end position="121"/>
    </location>
</feature>
<evidence type="ECO:0000256" key="2">
    <source>
        <dbReference type="ARBA" id="ARBA00023012"/>
    </source>
</evidence>
<evidence type="ECO:0000256" key="4">
    <source>
        <dbReference type="ARBA" id="ARBA00023125"/>
    </source>
</evidence>
<dbReference type="SMART" id="SM00421">
    <property type="entry name" value="HTH_LUXR"/>
    <property type="match status" value="1"/>
</dbReference>
<evidence type="ECO:0000256" key="5">
    <source>
        <dbReference type="ARBA" id="ARBA00023163"/>
    </source>
</evidence>
<protein>
    <submittedName>
        <fullName evidence="9">Response regulator transcription factor</fullName>
    </submittedName>
</protein>
<gene>
    <name evidence="9" type="ORF">HQ945_00725</name>
</gene>
<dbReference type="PROSITE" id="PS50110">
    <property type="entry name" value="RESPONSE_REGULATORY"/>
    <property type="match status" value="1"/>
</dbReference>
<dbReference type="Gene3D" id="1.10.10.10">
    <property type="entry name" value="Winged helix-like DNA-binding domain superfamily/Winged helix DNA-binding domain"/>
    <property type="match status" value="1"/>
</dbReference>
<dbReference type="Pfam" id="PF00196">
    <property type="entry name" value="GerE"/>
    <property type="match status" value="1"/>
</dbReference>
<keyword evidence="10" id="KW-1185">Reference proteome</keyword>
<dbReference type="PANTHER" id="PTHR44688">
    <property type="entry name" value="DNA-BINDING TRANSCRIPTIONAL ACTIVATOR DEVR_DOSR"/>
    <property type="match status" value="1"/>
</dbReference>
<evidence type="ECO:0000256" key="1">
    <source>
        <dbReference type="ARBA" id="ARBA00022553"/>
    </source>
</evidence>
<keyword evidence="3" id="KW-0805">Transcription regulation</keyword>
<dbReference type="PROSITE" id="PS00622">
    <property type="entry name" value="HTH_LUXR_1"/>
    <property type="match status" value="1"/>
</dbReference>
<dbReference type="PANTHER" id="PTHR44688:SF16">
    <property type="entry name" value="DNA-BINDING TRANSCRIPTIONAL ACTIVATOR DEVR_DOSR"/>
    <property type="match status" value="1"/>
</dbReference>
<evidence type="ECO:0000313" key="10">
    <source>
        <dbReference type="Proteomes" id="UP000550508"/>
    </source>
</evidence>
<sequence length="216" mass="23804">MPLTTPTVFIVDDDPSVRESLEALVEYAGWRCETFETAHEFLSTPPAAGPSCLLLDVGLPDLNGLELQQRIGAIRSDMPIIFITGNGDIPVTVKAMKAGAVEFLVKPLSQEALLTAMRSALDRSQEQRELDAADAILKTRYKTLTPREREVMALVSAGMLNKQVGLQLGITEITVKAHRGRVMQKMHARSLADLVTMTWSLNLSPTERQGDDEQQF</sequence>
<dbReference type="Pfam" id="PF00072">
    <property type="entry name" value="Response_reg"/>
    <property type="match status" value="1"/>
</dbReference>
<dbReference type="InterPro" id="IPR036388">
    <property type="entry name" value="WH-like_DNA-bd_sf"/>
</dbReference>